<dbReference type="PANTHER" id="PTHR48022">
    <property type="entry name" value="PLASTIDIC GLUCOSE TRANSPORTER 4"/>
    <property type="match status" value="1"/>
</dbReference>
<dbReference type="Gene3D" id="1.20.1250.20">
    <property type="entry name" value="MFS general substrate transporter like domains"/>
    <property type="match status" value="1"/>
</dbReference>
<dbReference type="NCBIfam" id="TIGR00879">
    <property type="entry name" value="SP"/>
    <property type="match status" value="1"/>
</dbReference>
<dbReference type="InterPro" id="IPR005829">
    <property type="entry name" value="Sugar_transporter_CS"/>
</dbReference>
<evidence type="ECO:0000256" key="1">
    <source>
        <dbReference type="ARBA" id="ARBA00004141"/>
    </source>
</evidence>
<dbReference type="PRINTS" id="PR00171">
    <property type="entry name" value="SUGRTRNSPORT"/>
</dbReference>
<keyword evidence="4 11" id="KW-0812">Transmembrane</keyword>
<keyword evidence="5" id="KW-0672">Quinate metabolism</keyword>
<evidence type="ECO:0000256" key="11">
    <source>
        <dbReference type="SAM" id="Phobius"/>
    </source>
</evidence>
<evidence type="ECO:0000256" key="3">
    <source>
        <dbReference type="ARBA" id="ARBA00022448"/>
    </source>
</evidence>
<proteinExistence type="inferred from homology"/>
<evidence type="ECO:0000256" key="8">
    <source>
        <dbReference type="ARBA" id="ARBA00043213"/>
    </source>
</evidence>
<evidence type="ECO:0000313" key="14">
    <source>
        <dbReference type="Proteomes" id="UP000245768"/>
    </source>
</evidence>
<dbReference type="OrthoDB" id="508119at2759"/>
<keyword evidence="3 10" id="KW-0813">Transport</keyword>
<dbReference type="PROSITE" id="PS00216">
    <property type="entry name" value="SUGAR_TRANSPORT_1"/>
    <property type="match status" value="1"/>
</dbReference>
<feature type="transmembrane region" description="Helical" evidence="11">
    <location>
        <begin position="358"/>
        <end position="380"/>
    </location>
</feature>
<evidence type="ECO:0000256" key="10">
    <source>
        <dbReference type="RuleBase" id="RU003346"/>
    </source>
</evidence>
<keyword evidence="6 11" id="KW-1133">Transmembrane helix</keyword>
<dbReference type="FunFam" id="1.20.1250.20:FF:000026">
    <property type="entry name" value="MFS quinate transporter QutD"/>
    <property type="match status" value="1"/>
</dbReference>
<evidence type="ECO:0000256" key="4">
    <source>
        <dbReference type="ARBA" id="ARBA00022692"/>
    </source>
</evidence>
<evidence type="ECO:0000256" key="9">
    <source>
        <dbReference type="ARBA" id="ARBA00049119"/>
    </source>
</evidence>
<sequence length="546" mass="60336">MAKKINLALASTSYGQETPREVFNWRIYILAITSSMAALAYGYDLGFIGTTLELESFKVDFDIVDRSQSYRTFFSANVVSFFQVGCIVGCFVSAPFANWLGRRTSIILYAALFCIASLIQFVAKGQAAVALMYTGRVLGGLAIGACTSVVPVYIAEVAPAEIRGRLVGIFEIGVQLGTTIGFWICYAVQQTMKSDTAQWRVPVALQLVPGGLLFIGMWFLPESIRWTAMRRGPVEARLRLSQVRNLAQDHPYVSWELQGIIDQIQFEAPSGPSNWLSTYRDCFSRGMLPRLVTGMILMIFFQMSGTNAINYYSPRIYASLGFHGVSSQFLATGIYGVVRFVCTLIAMVLVVDRLGRRTMILFGSVSMGICMWYIGAYLSIAHPEQHTGTGDRPSSAYSAIVFIYIYAACFCFSYAGVPWIYCSEIFPARLRVHCTSLTSATHWAFNLLIARATPYMLEGIGASTYFVFAACLTVAVPWAWFCMPETKGLTLEEMDELWGGPAQLESAHIDIEAQGETKLTPPPSPSGGHKHDKDQDIAVCFRTATL</sequence>
<feature type="transmembrane region" description="Helical" evidence="11">
    <location>
        <begin position="27"/>
        <end position="52"/>
    </location>
</feature>
<comment type="subcellular location">
    <subcellularLocation>
        <location evidence="1">Membrane</location>
        <topology evidence="1">Multi-pass membrane protein</topology>
    </subcellularLocation>
</comment>
<feature type="transmembrane region" description="Helical" evidence="11">
    <location>
        <begin position="201"/>
        <end position="221"/>
    </location>
</feature>
<dbReference type="RefSeq" id="XP_025377056.1">
    <property type="nucleotide sequence ID" value="XM_025524944.1"/>
</dbReference>
<dbReference type="EMBL" id="KZ819636">
    <property type="protein sequence ID" value="PWN89858.1"/>
    <property type="molecule type" value="Genomic_DNA"/>
</dbReference>
<keyword evidence="14" id="KW-1185">Reference proteome</keyword>
<accession>A0A316YMG4</accession>
<dbReference type="PROSITE" id="PS00217">
    <property type="entry name" value="SUGAR_TRANSPORT_2"/>
    <property type="match status" value="1"/>
</dbReference>
<evidence type="ECO:0000259" key="12">
    <source>
        <dbReference type="PROSITE" id="PS50850"/>
    </source>
</evidence>
<evidence type="ECO:0000256" key="2">
    <source>
        <dbReference type="ARBA" id="ARBA00010992"/>
    </source>
</evidence>
<feature type="transmembrane region" description="Helical" evidence="11">
    <location>
        <begin position="106"/>
        <end position="123"/>
    </location>
</feature>
<feature type="transmembrane region" description="Helical" evidence="11">
    <location>
        <begin position="166"/>
        <end position="189"/>
    </location>
</feature>
<dbReference type="Proteomes" id="UP000245768">
    <property type="component" value="Unassembled WGS sequence"/>
</dbReference>
<evidence type="ECO:0000256" key="5">
    <source>
        <dbReference type="ARBA" id="ARBA00022911"/>
    </source>
</evidence>
<feature type="transmembrane region" description="Helical" evidence="11">
    <location>
        <begin position="288"/>
        <end position="309"/>
    </location>
</feature>
<dbReference type="SUPFAM" id="SSF103473">
    <property type="entry name" value="MFS general substrate transporter"/>
    <property type="match status" value="1"/>
</dbReference>
<evidence type="ECO:0000313" key="13">
    <source>
        <dbReference type="EMBL" id="PWN89858.1"/>
    </source>
</evidence>
<feature type="transmembrane region" description="Helical" evidence="11">
    <location>
        <begin position="400"/>
        <end position="421"/>
    </location>
</feature>
<dbReference type="InterPro" id="IPR020846">
    <property type="entry name" value="MFS_dom"/>
</dbReference>
<dbReference type="InterPro" id="IPR005828">
    <property type="entry name" value="MFS_sugar_transport-like"/>
</dbReference>
<comment type="similarity">
    <text evidence="2 10">Belongs to the major facilitator superfamily. Sugar transporter (TC 2.A.1.1) family.</text>
</comment>
<evidence type="ECO:0000256" key="7">
    <source>
        <dbReference type="ARBA" id="ARBA00023136"/>
    </source>
</evidence>
<feature type="transmembrane region" description="Helical" evidence="11">
    <location>
        <begin position="329"/>
        <end position="351"/>
    </location>
</feature>
<feature type="transmembrane region" description="Helical" evidence="11">
    <location>
        <begin position="72"/>
        <end position="94"/>
    </location>
</feature>
<dbReference type="PANTHER" id="PTHR48022:SF34">
    <property type="entry name" value="MAJOR FACILITATOR SUPERFAMILY (MFS) PROFILE DOMAIN-CONTAINING PROTEIN-RELATED"/>
    <property type="match status" value="1"/>
</dbReference>
<dbReference type="GO" id="GO:0016020">
    <property type="term" value="C:membrane"/>
    <property type="evidence" value="ECO:0007669"/>
    <property type="project" value="UniProtKB-SubCell"/>
</dbReference>
<dbReference type="InParanoid" id="A0A316YMG4"/>
<dbReference type="PROSITE" id="PS50850">
    <property type="entry name" value="MFS"/>
    <property type="match status" value="1"/>
</dbReference>
<feature type="transmembrane region" description="Helical" evidence="11">
    <location>
        <begin position="135"/>
        <end position="154"/>
    </location>
</feature>
<reference evidence="13 14" key="1">
    <citation type="journal article" date="2018" name="Mol. Biol. Evol.">
        <title>Broad Genomic Sampling Reveals a Smut Pathogenic Ancestry of the Fungal Clade Ustilaginomycotina.</title>
        <authorList>
            <person name="Kijpornyongpan T."/>
            <person name="Mondo S.J."/>
            <person name="Barry K."/>
            <person name="Sandor L."/>
            <person name="Lee J."/>
            <person name="Lipzen A."/>
            <person name="Pangilinan J."/>
            <person name="LaButti K."/>
            <person name="Hainaut M."/>
            <person name="Henrissat B."/>
            <person name="Grigoriev I.V."/>
            <person name="Spatafora J.W."/>
            <person name="Aime M.C."/>
        </authorList>
    </citation>
    <scope>NUCLEOTIDE SEQUENCE [LARGE SCALE GENOMIC DNA]</scope>
    <source>
        <strain evidence="13 14">MCA 4198</strain>
    </source>
</reference>
<dbReference type="AlphaFoldDB" id="A0A316YMG4"/>
<dbReference type="InterPro" id="IPR036259">
    <property type="entry name" value="MFS_trans_sf"/>
</dbReference>
<name>A0A316YMG4_9BASI</name>
<dbReference type="InterPro" id="IPR050360">
    <property type="entry name" value="MFS_Sugar_Transporters"/>
</dbReference>
<dbReference type="GO" id="GO:0005351">
    <property type="term" value="F:carbohydrate:proton symporter activity"/>
    <property type="evidence" value="ECO:0007669"/>
    <property type="project" value="TreeGrafter"/>
</dbReference>
<comment type="catalytic activity">
    <reaction evidence="9">
        <text>myo-inositol(out) + H(+)(out) = myo-inositol(in) + H(+)(in)</text>
        <dbReference type="Rhea" id="RHEA:60364"/>
        <dbReference type="ChEBI" id="CHEBI:15378"/>
        <dbReference type="ChEBI" id="CHEBI:17268"/>
    </reaction>
</comment>
<protein>
    <recommendedName>
        <fullName evidence="8">Quinate transporter</fullName>
    </recommendedName>
</protein>
<dbReference type="STRING" id="215250.A0A316YMG4"/>
<feature type="transmembrane region" description="Helical" evidence="11">
    <location>
        <begin position="460"/>
        <end position="481"/>
    </location>
</feature>
<dbReference type="InterPro" id="IPR003663">
    <property type="entry name" value="Sugar/inositol_transpt"/>
</dbReference>
<gene>
    <name evidence="13" type="ORF">FA10DRAFT_301162</name>
</gene>
<dbReference type="GeneID" id="37046860"/>
<dbReference type="Pfam" id="PF00083">
    <property type="entry name" value="Sugar_tr"/>
    <property type="match status" value="1"/>
</dbReference>
<evidence type="ECO:0000256" key="6">
    <source>
        <dbReference type="ARBA" id="ARBA00022989"/>
    </source>
</evidence>
<organism evidence="13 14">
    <name type="scientific">Acaromyces ingoldii</name>
    <dbReference type="NCBI Taxonomy" id="215250"/>
    <lineage>
        <taxon>Eukaryota</taxon>
        <taxon>Fungi</taxon>
        <taxon>Dikarya</taxon>
        <taxon>Basidiomycota</taxon>
        <taxon>Ustilaginomycotina</taxon>
        <taxon>Exobasidiomycetes</taxon>
        <taxon>Exobasidiales</taxon>
        <taxon>Cryptobasidiaceae</taxon>
        <taxon>Acaromyces</taxon>
    </lineage>
</organism>
<feature type="domain" description="Major facilitator superfamily (MFS) profile" evidence="12">
    <location>
        <begin position="30"/>
        <end position="487"/>
    </location>
</feature>
<keyword evidence="7 11" id="KW-0472">Membrane</keyword>